<name>A0A7R8CD89_LEPSM</name>
<dbReference type="EMBL" id="HG994580">
    <property type="protein sequence ID" value="CAF2771839.1"/>
    <property type="molecule type" value="Genomic_DNA"/>
</dbReference>
<dbReference type="PANTHER" id="PTHR23302">
    <property type="entry name" value="TRANSMEMBRANE CHANNEL-RELATED"/>
    <property type="match status" value="1"/>
</dbReference>
<dbReference type="GO" id="GO:0005886">
    <property type="term" value="C:plasma membrane"/>
    <property type="evidence" value="ECO:0007669"/>
    <property type="project" value="InterPro"/>
</dbReference>
<dbReference type="Gene3D" id="2.60.120.740">
    <property type="match status" value="1"/>
</dbReference>
<evidence type="ECO:0000313" key="2">
    <source>
        <dbReference type="Proteomes" id="UP000675881"/>
    </source>
</evidence>
<dbReference type="GO" id="GO:0008381">
    <property type="term" value="F:mechanosensitive monoatomic ion channel activity"/>
    <property type="evidence" value="ECO:0007669"/>
    <property type="project" value="TreeGrafter"/>
</dbReference>
<dbReference type="AlphaFoldDB" id="A0A7R8CD89"/>
<dbReference type="InterPro" id="IPR043159">
    <property type="entry name" value="Lectin_gal-bd_sf"/>
</dbReference>
<dbReference type="CDD" id="cd22823">
    <property type="entry name" value="Gal_Rha_Lectin"/>
    <property type="match status" value="1"/>
</dbReference>
<protein>
    <submittedName>
        <fullName evidence="1">TMC</fullName>
    </submittedName>
</protein>
<dbReference type="PANTHER" id="PTHR23302:SF24">
    <property type="entry name" value="TMC DOMAIN-CONTAINING PROTEIN"/>
    <property type="match status" value="1"/>
</dbReference>
<dbReference type="Pfam" id="PF02140">
    <property type="entry name" value="SUEL_Lectin"/>
    <property type="match status" value="1"/>
</dbReference>
<gene>
    <name evidence="1" type="ORF">LSAA_1216</name>
</gene>
<sequence length="656" mass="75291">MNTSSNHVTSSSWAEDINVQSIFVSASPMSKKRRMAYKKVDLQKSKKGKALVEKYFFIERIRIHAGDSVASVFEFNSWLIRLNAINSLLIVTLLFLPHQLQTNRLQYDPNLDYNMTCISFNGNMVLEKDADICCPRLYLHDYIDSWSFFSDVNQNLFLENIAKFIQDFIQGTNWLSHSPVFYGYYKSSLVIDIGPISYDFSLSYIIEYYIGVYYVLKICKPSPLSVPKPVFLIKLLMVISLIITIFSVGATLLNIEPSIACGPFRHSMCPTGEPCLISNYIYNSFMEALRYDFIKEIVIILYDWRSLMLIAGCLLIVLFTSICVTIKGHGVGYFPLLWGNLPAFSEHDCTYLFISCMAHDTYGNYYVNRELCQTHYHDCLHSLELNTVTNKYGSITVITPKEPISHISYDKYNKYYYVTHDRRHLSTYTIKDVACSSPPQDLNLSCKNNGRIIIKRTFYGRRDSSTCPLPNAGEFGQCSVTKPIKPILEKCRNAVECLIKISELQEFGQVCKNVVPYVETIYTCTNTLNPKVFPYKPYNYTMQAEHIIDNNLSTVYVTAFSTAPYIIFQHEKRLNFTGVKIYAMEMEKSDFVSCTRLNPKELRFNCPSDTAYEYNFIFGASRGLGLSYVKSKLSRSVVLPTISSTNIYHISDIVWK</sequence>
<dbReference type="InterPro" id="IPR000922">
    <property type="entry name" value="Lectin_gal-bd_dom"/>
</dbReference>
<dbReference type="PROSITE" id="PS50228">
    <property type="entry name" value="SUEL_LECTIN"/>
    <property type="match status" value="1"/>
</dbReference>
<reference evidence="1" key="1">
    <citation type="submission" date="2021-02" db="EMBL/GenBank/DDBJ databases">
        <authorList>
            <person name="Bekaert M."/>
        </authorList>
    </citation>
    <scope>NUCLEOTIDE SEQUENCE</scope>
    <source>
        <strain evidence="1">IoA-00</strain>
    </source>
</reference>
<evidence type="ECO:0000313" key="1">
    <source>
        <dbReference type="EMBL" id="CAF2771839.1"/>
    </source>
</evidence>
<accession>A0A7R8CD89</accession>
<organism evidence="1 2">
    <name type="scientific">Lepeophtheirus salmonis</name>
    <name type="common">Salmon louse</name>
    <name type="synonym">Caligus salmonis</name>
    <dbReference type="NCBI Taxonomy" id="72036"/>
    <lineage>
        <taxon>Eukaryota</taxon>
        <taxon>Metazoa</taxon>
        <taxon>Ecdysozoa</taxon>
        <taxon>Arthropoda</taxon>
        <taxon>Crustacea</taxon>
        <taxon>Multicrustacea</taxon>
        <taxon>Hexanauplia</taxon>
        <taxon>Copepoda</taxon>
        <taxon>Siphonostomatoida</taxon>
        <taxon>Caligidae</taxon>
        <taxon>Lepeophtheirus</taxon>
    </lineage>
</organism>
<dbReference type="Proteomes" id="UP000675881">
    <property type="component" value="Chromosome 1"/>
</dbReference>
<dbReference type="GO" id="GO:0030246">
    <property type="term" value="F:carbohydrate binding"/>
    <property type="evidence" value="ECO:0007669"/>
    <property type="project" value="InterPro"/>
</dbReference>
<dbReference type="OrthoDB" id="1936208at2759"/>
<dbReference type="InterPro" id="IPR038900">
    <property type="entry name" value="TMC"/>
</dbReference>
<keyword evidence="2" id="KW-1185">Reference proteome</keyword>
<proteinExistence type="predicted"/>